<dbReference type="Proteomes" id="UP000887568">
    <property type="component" value="Unplaced"/>
</dbReference>
<evidence type="ECO:0000256" key="1">
    <source>
        <dbReference type="SAM" id="SignalP"/>
    </source>
</evidence>
<dbReference type="EnsemblMetazoa" id="XM_038192210.1">
    <property type="protein sequence ID" value="XP_038048138.1"/>
    <property type="gene ID" value="LOC119722163"/>
</dbReference>
<evidence type="ECO:0000313" key="3">
    <source>
        <dbReference type="Proteomes" id="UP000887568"/>
    </source>
</evidence>
<dbReference type="InterPro" id="IPR032710">
    <property type="entry name" value="NTF2-like_dom_sf"/>
</dbReference>
<evidence type="ECO:0000313" key="2">
    <source>
        <dbReference type="EnsemblMetazoa" id="XP_038048138.1"/>
    </source>
</evidence>
<proteinExistence type="predicted"/>
<organism evidence="2 3">
    <name type="scientific">Patiria miniata</name>
    <name type="common">Bat star</name>
    <name type="synonym">Asterina miniata</name>
    <dbReference type="NCBI Taxonomy" id="46514"/>
    <lineage>
        <taxon>Eukaryota</taxon>
        <taxon>Metazoa</taxon>
        <taxon>Echinodermata</taxon>
        <taxon>Eleutherozoa</taxon>
        <taxon>Asterozoa</taxon>
        <taxon>Asteroidea</taxon>
        <taxon>Valvatacea</taxon>
        <taxon>Valvatida</taxon>
        <taxon>Asterinidae</taxon>
        <taxon>Patiria</taxon>
    </lineage>
</organism>
<sequence length="162" mass="18267">MSPVTACLLALLTVGFLVVKQDALVLEEVEADALVVQEAERGVSETITQLTQEMEACADNEDMDCILAYFADDVRTMREGAAGVDIGKAETRKHMKWIEQDLDITKDVLEITPSTDESIVVEQLIMTMKFPNGTYAHNWKGLFVWKKVNNDYKIYIDIFNDN</sequence>
<dbReference type="Gene3D" id="3.10.450.50">
    <property type="match status" value="1"/>
</dbReference>
<dbReference type="GeneID" id="119722163"/>
<dbReference type="SUPFAM" id="SSF54427">
    <property type="entry name" value="NTF2-like"/>
    <property type="match status" value="1"/>
</dbReference>
<dbReference type="CDD" id="cd00531">
    <property type="entry name" value="NTF2_like"/>
    <property type="match status" value="1"/>
</dbReference>
<reference evidence="2" key="1">
    <citation type="submission" date="2022-11" db="UniProtKB">
        <authorList>
            <consortium name="EnsemblMetazoa"/>
        </authorList>
    </citation>
    <scope>IDENTIFICATION</scope>
</reference>
<keyword evidence="3" id="KW-1185">Reference proteome</keyword>
<keyword evidence="1" id="KW-0732">Signal</keyword>
<dbReference type="AlphaFoldDB" id="A0A913Z8L4"/>
<name>A0A913Z8L4_PATMI</name>
<evidence type="ECO:0008006" key="4">
    <source>
        <dbReference type="Google" id="ProtNLM"/>
    </source>
</evidence>
<accession>A0A913Z8L4</accession>
<feature type="chain" id="PRO_5036673096" description="DUF4440 domain-containing protein" evidence="1">
    <location>
        <begin position="24"/>
        <end position="162"/>
    </location>
</feature>
<dbReference type="RefSeq" id="XP_038048138.1">
    <property type="nucleotide sequence ID" value="XM_038192210.1"/>
</dbReference>
<protein>
    <recommendedName>
        <fullName evidence="4">DUF4440 domain-containing protein</fullName>
    </recommendedName>
</protein>
<feature type="signal peptide" evidence="1">
    <location>
        <begin position="1"/>
        <end position="23"/>
    </location>
</feature>